<sequence>MNPMQPFSASKLFSWINPTLHEMDLNEFQTLCKKLTEMEEEFKNLSGAMPLKMSRNHNEFILIKLKEIRYVNLFM</sequence>
<protein>
    <submittedName>
        <fullName evidence="1">Uncharacterized protein</fullName>
    </submittedName>
</protein>
<organism evidence="1 2">
    <name type="scientific">Caerostris darwini</name>
    <dbReference type="NCBI Taxonomy" id="1538125"/>
    <lineage>
        <taxon>Eukaryota</taxon>
        <taxon>Metazoa</taxon>
        <taxon>Ecdysozoa</taxon>
        <taxon>Arthropoda</taxon>
        <taxon>Chelicerata</taxon>
        <taxon>Arachnida</taxon>
        <taxon>Araneae</taxon>
        <taxon>Araneomorphae</taxon>
        <taxon>Entelegynae</taxon>
        <taxon>Araneoidea</taxon>
        <taxon>Araneidae</taxon>
        <taxon>Caerostris</taxon>
    </lineage>
</organism>
<proteinExistence type="predicted"/>
<accession>A0AAV4VLX1</accession>
<dbReference type="AlphaFoldDB" id="A0AAV4VLX1"/>
<dbReference type="EMBL" id="BPLQ01013300">
    <property type="protein sequence ID" value="GIY71232.1"/>
    <property type="molecule type" value="Genomic_DNA"/>
</dbReference>
<evidence type="ECO:0000313" key="2">
    <source>
        <dbReference type="Proteomes" id="UP001054837"/>
    </source>
</evidence>
<dbReference type="Proteomes" id="UP001054837">
    <property type="component" value="Unassembled WGS sequence"/>
</dbReference>
<evidence type="ECO:0000313" key="1">
    <source>
        <dbReference type="EMBL" id="GIY71232.1"/>
    </source>
</evidence>
<gene>
    <name evidence="1" type="ORF">CDAR_540711</name>
</gene>
<keyword evidence="2" id="KW-1185">Reference proteome</keyword>
<name>A0AAV4VLX1_9ARAC</name>
<reference evidence="1 2" key="1">
    <citation type="submission" date="2021-06" db="EMBL/GenBank/DDBJ databases">
        <title>Caerostris darwini draft genome.</title>
        <authorList>
            <person name="Kono N."/>
            <person name="Arakawa K."/>
        </authorList>
    </citation>
    <scope>NUCLEOTIDE SEQUENCE [LARGE SCALE GENOMIC DNA]</scope>
</reference>
<comment type="caution">
    <text evidence="1">The sequence shown here is derived from an EMBL/GenBank/DDBJ whole genome shotgun (WGS) entry which is preliminary data.</text>
</comment>